<keyword evidence="3" id="KW-1185">Reference proteome</keyword>
<reference evidence="3" key="1">
    <citation type="submission" date="2014-12" db="EMBL/GenBank/DDBJ databases">
        <title>Genome Sequence of Valsa Canker Pathogens Uncovers a Specific Adaption of Colonization on Woody Bark.</title>
        <authorList>
            <person name="Yin Z."/>
            <person name="Liu H."/>
            <person name="Gao X."/>
            <person name="Li Z."/>
            <person name="Song N."/>
            <person name="Ke X."/>
            <person name="Dai Q."/>
            <person name="Wu Y."/>
            <person name="Sun Y."/>
            <person name="Xu J.-R."/>
            <person name="Kang Z.K."/>
            <person name="Wang L."/>
            <person name="Huang L."/>
        </authorList>
    </citation>
    <scope>NUCLEOTIDE SEQUENCE [LARGE SCALE GENOMIC DNA]</scope>
    <source>
        <strain evidence="3">SXYL134</strain>
    </source>
</reference>
<accession>A0A194UXT6</accession>
<sequence length="107" mass="11327">MDDDDNDDDEGALNPGWVPPLGGIGGIIAMMGRPVDLGGFLAYEARGDVDHAQQPHLDDILGVDGFTEYDDEMDGTDAEEWAVEEEDGDIVNGSGVDFPWGGGDEDG</sequence>
<protein>
    <submittedName>
        <fullName evidence="2">Uncharacterized protein</fullName>
    </submittedName>
</protein>
<dbReference type="AlphaFoldDB" id="A0A194UXT6"/>
<feature type="region of interest" description="Disordered" evidence="1">
    <location>
        <begin position="85"/>
        <end position="107"/>
    </location>
</feature>
<evidence type="ECO:0000313" key="2">
    <source>
        <dbReference type="EMBL" id="KUI56547.1"/>
    </source>
</evidence>
<gene>
    <name evidence="2" type="ORF">VP1G_10868</name>
</gene>
<dbReference type="STRING" id="694573.A0A194UXT6"/>
<dbReference type="EMBL" id="KN714690">
    <property type="protein sequence ID" value="KUI56547.1"/>
    <property type="molecule type" value="Genomic_DNA"/>
</dbReference>
<evidence type="ECO:0000313" key="3">
    <source>
        <dbReference type="Proteomes" id="UP000078576"/>
    </source>
</evidence>
<name>A0A194UXT6_CYTMA</name>
<evidence type="ECO:0000256" key="1">
    <source>
        <dbReference type="SAM" id="MobiDB-lite"/>
    </source>
</evidence>
<proteinExistence type="predicted"/>
<organism evidence="2 3">
    <name type="scientific">Cytospora mali</name>
    <name type="common">Apple Valsa canker fungus</name>
    <name type="synonym">Valsa mali</name>
    <dbReference type="NCBI Taxonomy" id="578113"/>
    <lineage>
        <taxon>Eukaryota</taxon>
        <taxon>Fungi</taxon>
        <taxon>Dikarya</taxon>
        <taxon>Ascomycota</taxon>
        <taxon>Pezizomycotina</taxon>
        <taxon>Sordariomycetes</taxon>
        <taxon>Sordariomycetidae</taxon>
        <taxon>Diaporthales</taxon>
        <taxon>Cytosporaceae</taxon>
        <taxon>Cytospora</taxon>
    </lineage>
</organism>
<dbReference type="Proteomes" id="UP000078576">
    <property type="component" value="Unassembled WGS sequence"/>
</dbReference>